<comment type="similarity">
    <text evidence="1">Belongs to the PrpD family.</text>
</comment>
<reference evidence="4 5" key="1">
    <citation type="submission" date="2016-09" db="EMBL/GenBank/DDBJ databases">
        <title>Alteromonas lipolytica, a new species isolated from sea water.</title>
        <authorList>
            <person name="Wu Y.-H."/>
            <person name="Cheng H."/>
            <person name="Xu X.-W."/>
        </authorList>
    </citation>
    <scope>NUCLEOTIDE SEQUENCE [LARGE SCALE GENOMIC DNA]</scope>
    <source>
        <strain evidence="4 5">JW12</strain>
    </source>
</reference>
<dbReference type="GO" id="GO:0016829">
    <property type="term" value="F:lyase activity"/>
    <property type="evidence" value="ECO:0007669"/>
    <property type="project" value="InterPro"/>
</dbReference>
<dbReference type="Gene3D" id="3.30.1330.120">
    <property type="entry name" value="2-methylcitrate dehydratase PrpD"/>
    <property type="match status" value="1"/>
</dbReference>
<accession>A0A1E8FC06</accession>
<feature type="domain" description="MmgE/PrpD C-terminal" evidence="3">
    <location>
        <begin position="267"/>
        <end position="425"/>
    </location>
</feature>
<dbReference type="STRING" id="1856405.BFC17_03380"/>
<gene>
    <name evidence="4" type="ORF">BFC17_03380</name>
</gene>
<evidence type="ECO:0000256" key="1">
    <source>
        <dbReference type="ARBA" id="ARBA00006174"/>
    </source>
</evidence>
<evidence type="ECO:0000313" key="5">
    <source>
        <dbReference type="Proteomes" id="UP000176037"/>
    </source>
</evidence>
<organism evidence="4 5">
    <name type="scientific">Alteromonas lipolytica</name>
    <dbReference type="NCBI Taxonomy" id="1856405"/>
    <lineage>
        <taxon>Bacteria</taxon>
        <taxon>Pseudomonadati</taxon>
        <taxon>Pseudomonadota</taxon>
        <taxon>Gammaproteobacteria</taxon>
        <taxon>Alteromonadales</taxon>
        <taxon>Alteromonadaceae</taxon>
        <taxon>Alteromonas/Salinimonas group</taxon>
        <taxon>Alteromonas</taxon>
    </lineage>
</organism>
<dbReference type="InterPro" id="IPR045337">
    <property type="entry name" value="MmgE_PrpD_C"/>
</dbReference>
<dbReference type="Pfam" id="PF19305">
    <property type="entry name" value="MmgE_PrpD_C"/>
    <property type="match status" value="1"/>
</dbReference>
<dbReference type="InterPro" id="IPR005656">
    <property type="entry name" value="MmgE_PrpD"/>
</dbReference>
<dbReference type="PANTHER" id="PTHR16943">
    <property type="entry name" value="2-METHYLCITRATE DEHYDRATASE-RELATED"/>
    <property type="match status" value="1"/>
</dbReference>
<protein>
    <recommendedName>
        <fullName evidence="6">2-methylcitrate dehydratase</fullName>
    </recommendedName>
</protein>
<feature type="domain" description="MmgE/PrpD N-terminal" evidence="2">
    <location>
        <begin position="8"/>
        <end position="246"/>
    </location>
</feature>
<dbReference type="InterPro" id="IPR036148">
    <property type="entry name" value="MmgE/PrpD_sf"/>
</dbReference>
<dbReference type="SUPFAM" id="SSF103378">
    <property type="entry name" value="2-methylcitrate dehydratase PrpD"/>
    <property type="match status" value="1"/>
</dbReference>
<name>A0A1E8FC06_9ALTE</name>
<dbReference type="Gene3D" id="1.10.4100.10">
    <property type="entry name" value="2-methylcitrate dehydratase PrpD"/>
    <property type="match status" value="1"/>
</dbReference>
<sequence>MSQSSLTQLVDYALAQRYEELDARTVNALKTFIQDSLGVGICGARVPFAQKLKGLCKSWGQGQDAQVFNTGEWMTAPSAAMINAWQIHNQEFDCVHEAAVVHPMAVIQAVLLAFSQRRGNITGQQFITAVSVAVDVATTIGSATRSPLTFFRPAWCGALGAVCGMAWLDGLSNEQTQQALGITYSMLGGTMQAHVEGTSMLAMQIGVAARSAINAYDLAAAGLDGPVDILDGPFGFFSLIERESDFPAAMQELLSEHRINQVSHKPFPTGRACHGGLDALQVLISQYGVKASDIDKVTLFAPPLINRLIGRRPTPEMAVSYARLCFAYSAATLFIDGDVAVDCYDEHKLRNPERLALAEKFVVVLDDNTDPNAMSPQRIEVVLNDDRVLQHDIPNTLGSPARPLSREQHLNKFIRCCKAAPQPLNNSQIQQLIETTDALDTLNNIDLLLPLSVPGDSPEEQ</sequence>
<dbReference type="EMBL" id="MJIC01000015">
    <property type="protein sequence ID" value="OFI33316.1"/>
    <property type="molecule type" value="Genomic_DNA"/>
</dbReference>
<dbReference type="AlphaFoldDB" id="A0A1E8FC06"/>
<evidence type="ECO:0000313" key="4">
    <source>
        <dbReference type="EMBL" id="OFI33316.1"/>
    </source>
</evidence>
<dbReference type="InterPro" id="IPR045336">
    <property type="entry name" value="MmgE_PrpD_N"/>
</dbReference>
<dbReference type="InterPro" id="IPR042188">
    <property type="entry name" value="MmgE/PrpD_sf_2"/>
</dbReference>
<evidence type="ECO:0000259" key="2">
    <source>
        <dbReference type="Pfam" id="PF03972"/>
    </source>
</evidence>
<dbReference type="RefSeq" id="WP_070177692.1">
    <property type="nucleotide sequence ID" value="NZ_BMJR01000002.1"/>
</dbReference>
<keyword evidence="5" id="KW-1185">Reference proteome</keyword>
<dbReference type="PANTHER" id="PTHR16943:SF8">
    <property type="entry name" value="2-METHYLCITRATE DEHYDRATASE"/>
    <property type="match status" value="1"/>
</dbReference>
<dbReference type="InterPro" id="IPR042183">
    <property type="entry name" value="MmgE/PrpD_sf_1"/>
</dbReference>
<dbReference type="Proteomes" id="UP000176037">
    <property type="component" value="Unassembled WGS sequence"/>
</dbReference>
<dbReference type="Pfam" id="PF03972">
    <property type="entry name" value="MmgE_PrpD_N"/>
    <property type="match status" value="1"/>
</dbReference>
<proteinExistence type="inferred from homology"/>
<evidence type="ECO:0008006" key="6">
    <source>
        <dbReference type="Google" id="ProtNLM"/>
    </source>
</evidence>
<comment type="caution">
    <text evidence="4">The sequence shown here is derived from an EMBL/GenBank/DDBJ whole genome shotgun (WGS) entry which is preliminary data.</text>
</comment>
<evidence type="ECO:0000259" key="3">
    <source>
        <dbReference type="Pfam" id="PF19305"/>
    </source>
</evidence>
<dbReference type="OrthoDB" id="9797528at2"/>